<reference evidence="1" key="1">
    <citation type="submission" date="2004-02" db="EMBL/GenBank/DDBJ databases">
        <authorList>
            <consortium name="DOE Joint Genome Institute"/>
        </authorList>
    </citation>
    <scope>NUCLEOTIDE SEQUENCE [LARGE SCALE GENOMIC DNA]</scope>
    <source>
        <strain evidence="1">WH 8501</strain>
    </source>
</reference>
<sequence length="86" mass="9657">MEKLFQQTLINRITNAIRCSLDPQLIFIAITQELGKGLKVDGCALSLWRKEDKFVQCVGLYNQVQGHINPLPQSVVPIALNPVLKQ</sequence>
<evidence type="ECO:0000313" key="1">
    <source>
        <dbReference type="EMBL" id="EAM49471.1"/>
    </source>
</evidence>
<dbReference type="AlphaFoldDB" id="Q4BZY7"/>
<organism evidence="1 2">
    <name type="scientific">Crocosphaera watsonii WH 8501</name>
    <dbReference type="NCBI Taxonomy" id="165597"/>
    <lineage>
        <taxon>Bacteria</taxon>
        <taxon>Bacillati</taxon>
        <taxon>Cyanobacteriota</taxon>
        <taxon>Cyanophyceae</taxon>
        <taxon>Oscillatoriophycideae</taxon>
        <taxon>Chroococcales</taxon>
        <taxon>Aphanothecaceae</taxon>
        <taxon>Crocosphaera</taxon>
    </lineage>
</organism>
<accession>Q4BZY7</accession>
<dbReference type="InterPro" id="IPR029016">
    <property type="entry name" value="GAF-like_dom_sf"/>
</dbReference>
<comment type="caution">
    <text evidence="1">The sequence shown here is derived from an EMBL/GenBank/DDBJ whole genome shotgun (WGS) entry which is preliminary data.</text>
</comment>
<gene>
    <name evidence="1" type="ORF">CwatDRAFT_2341</name>
</gene>
<protein>
    <submittedName>
        <fullName evidence="1">Uncharacterized protein</fullName>
    </submittedName>
</protein>
<evidence type="ECO:0000313" key="2">
    <source>
        <dbReference type="Proteomes" id="UP000003922"/>
    </source>
</evidence>
<keyword evidence="2" id="KW-1185">Reference proteome</keyword>
<dbReference type="KEGG" id="cwa:CwatDRAFT_2341"/>
<reference evidence="1" key="3">
    <citation type="submission" date="2016-12" db="EMBL/GenBank/DDBJ databases">
        <title>Annotation of the draft genome assembly of Crocosphaera watsonii WH 8501.</title>
        <authorList>
            <consortium name="US DOE Joint Genome Institute (JGI-ORNL)"/>
            <person name="Larimer F."/>
            <person name="Land M."/>
        </authorList>
    </citation>
    <scope>NUCLEOTIDE SEQUENCE</scope>
    <source>
        <strain evidence="1">WH 8501</strain>
    </source>
</reference>
<dbReference type="SUPFAM" id="SSF55781">
    <property type="entry name" value="GAF domain-like"/>
    <property type="match status" value="1"/>
</dbReference>
<dbReference type="EMBL" id="AADV02000068">
    <property type="protein sequence ID" value="EAM49471.1"/>
    <property type="molecule type" value="Genomic_DNA"/>
</dbReference>
<dbReference type="Gene3D" id="3.30.450.40">
    <property type="match status" value="1"/>
</dbReference>
<dbReference type="RefSeq" id="WP_007306812.1">
    <property type="nucleotide sequence ID" value="NZ_AADV02000068.1"/>
</dbReference>
<reference evidence="1" key="2">
    <citation type="submission" date="2005-06" db="EMBL/GenBank/DDBJ databases">
        <title>Sequencing of the draft genome and assembly of Crocosphaera watsonii WH 8501.</title>
        <authorList>
            <consortium name="US DOE Joint Genome Institute (JGI-PGF)"/>
            <person name="Copeland A."/>
            <person name="Lucas S."/>
            <person name="Lapidus A."/>
            <person name="Barry K."/>
            <person name="Detter C."/>
            <person name="Glavina T."/>
            <person name="Hammon N."/>
            <person name="Israni S."/>
            <person name="Pitluck S."/>
            <person name="Richardson P."/>
        </authorList>
    </citation>
    <scope>NUCLEOTIDE SEQUENCE [LARGE SCALE GENOMIC DNA]</scope>
    <source>
        <strain evidence="1">WH 8501</strain>
    </source>
</reference>
<name>Q4BZY7_CROWT</name>
<proteinExistence type="predicted"/>
<dbReference type="Proteomes" id="UP000003922">
    <property type="component" value="Unassembled WGS sequence"/>
</dbReference>